<evidence type="ECO:0000256" key="1">
    <source>
        <dbReference type="SAM" id="SignalP"/>
    </source>
</evidence>
<keyword evidence="3" id="KW-1185">Reference proteome</keyword>
<reference evidence="2 3" key="1">
    <citation type="submission" date="2024-03" db="EMBL/GenBank/DDBJ databases">
        <title>The complete genome of Streptomyces sirii sp.nov.</title>
        <authorList>
            <person name="Zakalyukina Y.V."/>
            <person name="Belik A.R."/>
            <person name="Biryukov M.V."/>
            <person name="Baturina O.A."/>
            <person name="Kabilov M.R."/>
        </authorList>
    </citation>
    <scope>NUCLEOTIDE SEQUENCE [LARGE SCALE GENOMIC DNA]</scope>
    <source>
        <strain evidence="2 3">BP-8</strain>
    </source>
</reference>
<evidence type="ECO:0000313" key="2">
    <source>
        <dbReference type="EMBL" id="WXK75386.1"/>
    </source>
</evidence>
<organism evidence="2 3">
    <name type="scientific">Streptomyces sirii</name>
    <dbReference type="NCBI Taxonomy" id="3127701"/>
    <lineage>
        <taxon>Bacteria</taxon>
        <taxon>Bacillati</taxon>
        <taxon>Actinomycetota</taxon>
        <taxon>Actinomycetes</taxon>
        <taxon>Kitasatosporales</taxon>
        <taxon>Streptomycetaceae</taxon>
        <taxon>Streptomyces</taxon>
    </lineage>
</organism>
<accession>A0ABZ2QFV2</accession>
<dbReference type="Proteomes" id="UP001626628">
    <property type="component" value="Chromosome"/>
</dbReference>
<dbReference type="EMBL" id="CP147982">
    <property type="protein sequence ID" value="WXK75386.1"/>
    <property type="molecule type" value="Genomic_DNA"/>
</dbReference>
<dbReference type="RefSeq" id="WP_407285479.1">
    <property type="nucleotide sequence ID" value="NZ_CP147982.1"/>
</dbReference>
<name>A0ABZ2QFV2_9ACTN</name>
<keyword evidence="1" id="KW-0732">Signal</keyword>
<evidence type="ECO:0000313" key="3">
    <source>
        <dbReference type="Proteomes" id="UP001626628"/>
    </source>
</evidence>
<proteinExistence type="predicted"/>
<sequence>MHQVRSTIRKTVAAVAALAGGALLTLGVSVPAAHAAGAAGEYQGCPSGYVCLYPNAGWNGGHPTYKWYTYGAHNISNQFGVKRLFNNQTGGAIARNCTGSHGTGCQGVQRAGTYADYDYTPYNSVRLAAH</sequence>
<feature type="signal peptide" evidence="1">
    <location>
        <begin position="1"/>
        <end position="35"/>
    </location>
</feature>
<feature type="chain" id="PRO_5045899439" description="Peptidase inhibitor family I36 protein" evidence="1">
    <location>
        <begin position="36"/>
        <end position="130"/>
    </location>
</feature>
<evidence type="ECO:0008006" key="4">
    <source>
        <dbReference type="Google" id="ProtNLM"/>
    </source>
</evidence>
<protein>
    <recommendedName>
        <fullName evidence="4">Peptidase inhibitor family I36 protein</fullName>
    </recommendedName>
</protein>
<gene>
    <name evidence="2" type="ORF">WAB15_05105</name>
</gene>